<dbReference type="SUPFAM" id="SSF161084">
    <property type="entry name" value="MAPEG domain-like"/>
    <property type="match status" value="1"/>
</dbReference>
<keyword evidence="7" id="KW-1185">Reference proteome</keyword>
<evidence type="ECO:0000256" key="1">
    <source>
        <dbReference type="ARBA" id="ARBA00004370"/>
    </source>
</evidence>
<dbReference type="EMBL" id="JACICF010000001">
    <property type="protein sequence ID" value="MBB3763752.1"/>
    <property type="molecule type" value="Genomic_DNA"/>
</dbReference>
<gene>
    <name evidence="6" type="ORF">FHS50_000775</name>
</gene>
<dbReference type="Pfam" id="PF01124">
    <property type="entry name" value="MAPEG"/>
    <property type="match status" value="1"/>
</dbReference>
<evidence type="ECO:0000256" key="3">
    <source>
        <dbReference type="ARBA" id="ARBA00022989"/>
    </source>
</evidence>
<dbReference type="InterPro" id="IPR023352">
    <property type="entry name" value="MAPEG-like_dom_sf"/>
</dbReference>
<proteinExistence type="predicted"/>
<name>A0A839Z269_9SPHN</name>
<comment type="caution">
    <text evidence="6">The sequence shown here is derived from an EMBL/GenBank/DDBJ whole genome shotgun (WGS) entry which is preliminary data.</text>
</comment>
<comment type="subcellular location">
    <subcellularLocation>
        <location evidence="1">Membrane</location>
    </subcellularLocation>
</comment>
<keyword evidence="4 5" id="KW-0472">Membrane</keyword>
<evidence type="ECO:0000256" key="5">
    <source>
        <dbReference type="SAM" id="Phobius"/>
    </source>
</evidence>
<dbReference type="InterPro" id="IPR001129">
    <property type="entry name" value="Membr-assoc_MAPEG"/>
</dbReference>
<evidence type="ECO:0000313" key="7">
    <source>
        <dbReference type="Proteomes" id="UP000578569"/>
    </source>
</evidence>
<dbReference type="GO" id="GO:0016020">
    <property type="term" value="C:membrane"/>
    <property type="evidence" value="ECO:0007669"/>
    <property type="project" value="UniProtKB-SubCell"/>
</dbReference>
<feature type="transmembrane region" description="Helical" evidence="5">
    <location>
        <begin position="123"/>
        <end position="145"/>
    </location>
</feature>
<organism evidence="6 7">
    <name type="scientific">Sphingomicrobium lutaoense</name>
    <dbReference type="NCBI Taxonomy" id="515949"/>
    <lineage>
        <taxon>Bacteria</taxon>
        <taxon>Pseudomonadati</taxon>
        <taxon>Pseudomonadota</taxon>
        <taxon>Alphaproteobacteria</taxon>
        <taxon>Sphingomonadales</taxon>
        <taxon>Sphingomonadaceae</taxon>
        <taxon>Sphingomicrobium</taxon>
    </lineage>
</organism>
<sequence length="147" mass="16157">MEHISPIIGPVIALVAWSLVMLFWAVGKALVGARSSAEAAALPKHGTRLRDLEPVSPREAAWARHNYEHLFEQPTAFYAIALALALMDHGDGVNLMFAWAYVGLRVIHSLIQATVNISRVRTAFFLLSTLALIGLTLHAAMEFLYHA</sequence>
<keyword evidence="2 5" id="KW-0812">Transmembrane</keyword>
<keyword evidence="3 5" id="KW-1133">Transmembrane helix</keyword>
<reference evidence="6 7" key="1">
    <citation type="submission" date="2020-08" db="EMBL/GenBank/DDBJ databases">
        <title>Genomic Encyclopedia of Type Strains, Phase IV (KMG-IV): sequencing the most valuable type-strain genomes for metagenomic binning, comparative biology and taxonomic classification.</title>
        <authorList>
            <person name="Goeker M."/>
        </authorList>
    </citation>
    <scope>NUCLEOTIDE SEQUENCE [LARGE SCALE GENOMIC DNA]</scope>
    <source>
        <strain evidence="6 7">DSM 24194</strain>
    </source>
</reference>
<protein>
    <recommendedName>
        <fullName evidence="8">MAPEG family protein</fullName>
    </recommendedName>
</protein>
<evidence type="ECO:0000313" key="6">
    <source>
        <dbReference type="EMBL" id="MBB3763752.1"/>
    </source>
</evidence>
<dbReference type="Gene3D" id="1.20.120.550">
    <property type="entry name" value="Membrane associated eicosanoid/glutathione metabolism-like domain"/>
    <property type="match status" value="1"/>
</dbReference>
<evidence type="ECO:0000256" key="4">
    <source>
        <dbReference type="ARBA" id="ARBA00023136"/>
    </source>
</evidence>
<dbReference type="RefSeq" id="WP_183933077.1">
    <property type="nucleotide sequence ID" value="NZ_JACICF010000001.1"/>
</dbReference>
<dbReference type="Proteomes" id="UP000578569">
    <property type="component" value="Unassembled WGS sequence"/>
</dbReference>
<evidence type="ECO:0008006" key="8">
    <source>
        <dbReference type="Google" id="ProtNLM"/>
    </source>
</evidence>
<evidence type="ECO:0000256" key="2">
    <source>
        <dbReference type="ARBA" id="ARBA00022692"/>
    </source>
</evidence>
<feature type="transmembrane region" description="Helical" evidence="5">
    <location>
        <begin position="7"/>
        <end position="26"/>
    </location>
</feature>
<dbReference type="AlphaFoldDB" id="A0A839Z269"/>
<accession>A0A839Z269</accession>